<comment type="caution">
    <text evidence="2">The sequence shown here is derived from an EMBL/GenBank/DDBJ whole genome shotgun (WGS) entry which is preliminary data.</text>
</comment>
<keyword evidence="3" id="KW-1185">Reference proteome</keyword>
<accession>A0A940WKC5</accession>
<protein>
    <recommendedName>
        <fullName evidence="4">Helix-turn-helix domain-containing protein</fullName>
    </recommendedName>
</protein>
<sequence>MTAQPAWKALGQQLIARRVQLDPAYRNRRTFCEATGMEYRILSDAESGRRANYSKTTLRALEQAYQLSAGSIDRFIADGGPLETMSVAPGRDRPAAGERTTLEALAGGEGSSDPSIVEQVYEKVLEQMRAAQDSRVAAQLEERNARVDELQKEVDRKSREIDRLNAEIKRLNTGRDAHTTPDSGRESA</sequence>
<evidence type="ECO:0008006" key="4">
    <source>
        <dbReference type="Google" id="ProtNLM"/>
    </source>
</evidence>
<dbReference type="EMBL" id="JAFCNB010000005">
    <property type="protein sequence ID" value="MBP2704478.1"/>
    <property type="molecule type" value="Genomic_DNA"/>
</dbReference>
<proteinExistence type="predicted"/>
<dbReference type="AlphaFoldDB" id="A0A940WKC5"/>
<dbReference type="Proteomes" id="UP000674234">
    <property type="component" value="Unassembled WGS sequence"/>
</dbReference>
<gene>
    <name evidence="2" type="ORF">JOL79_11695</name>
</gene>
<dbReference type="RefSeq" id="WP_210155783.1">
    <property type="nucleotide sequence ID" value="NZ_JAFCNB010000005.1"/>
</dbReference>
<name>A0A940WKC5_9ACTN</name>
<evidence type="ECO:0000313" key="3">
    <source>
        <dbReference type="Proteomes" id="UP000674234"/>
    </source>
</evidence>
<organism evidence="2 3">
    <name type="scientific">Microbispora oryzae</name>
    <dbReference type="NCBI Taxonomy" id="2806554"/>
    <lineage>
        <taxon>Bacteria</taxon>
        <taxon>Bacillati</taxon>
        <taxon>Actinomycetota</taxon>
        <taxon>Actinomycetes</taxon>
        <taxon>Streptosporangiales</taxon>
        <taxon>Streptosporangiaceae</taxon>
        <taxon>Microbispora</taxon>
    </lineage>
</organism>
<feature type="region of interest" description="Disordered" evidence="1">
    <location>
        <begin position="166"/>
        <end position="188"/>
    </location>
</feature>
<evidence type="ECO:0000256" key="1">
    <source>
        <dbReference type="SAM" id="MobiDB-lite"/>
    </source>
</evidence>
<dbReference type="Gene3D" id="1.20.5.170">
    <property type="match status" value="1"/>
</dbReference>
<evidence type="ECO:0000313" key="2">
    <source>
        <dbReference type="EMBL" id="MBP2704478.1"/>
    </source>
</evidence>
<reference evidence="2" key="1">
    <citation type="submission" date="2021-02" db="EMBL/GenBank/DDBJ databases">
        <title>Draft genome sequence of Microbispora sp. RL4-1S isolated from rice leaves in Thailand.</title>
        <authorList>
            <person name="Muangham S."/>
            <person name="Duangmal K."/>
        </authorList>
    </citation>
    <scope>NUCLEOTIDE SEQUENCE</scope>
    <source>
        <strain evidence="2">RL4-1S</strain>
    </source>
</reference>